<accession>A0A0C3PGL6</accession>
<evidence type="ECO:0000256" key="1">
    <source>
        <dbReference type="SAM" id="MobiDB-lite"/>
    </source>
</evidence>
<dbReference type="Proteomes" id="UP000053257">
    <property type="component" value="Unassembled WGS sequence"/>
</dbReference>
<feature type="region of interest" description="Disordered" evidence="1">
    <location>
        <begin position="24"/>
        <end position="60"/>
    </location>
</feature>
<organism evidence="2 3">
    <name type="scientific">Phlebiopsis gigantea (strain 11061_1 CR5-6)</name>
    <name type="common">White-rot fungus</name>
    <name type="synonym">Peniophora gigantea</name>
    <dbReference type="NCBI Taxonomy" id="745531"/>
    <lineage>
        <taxon>Eukaryota</taxon>
        <taxon>Fungi</taxon>
        <taxon>Dikarya</taxon>
        <taxon>Basidiomycota</taxon>
        <taxon>Agaricomycotina</taxon>
        <taxon>Agaricomycetes</taxon>
        <taxon>Polyporales</taxon>
        <taxon>Phanerochaetaceae</taxon>
        <taxon>Phlebiopsis</taxon>
    </lineage>
</organism>
<dbReference type="AlphaFoldDB" id="A0A0C3PGL6"/>
<evidence type="ECO:0000313" key="3">
    <source>
        <dbReference type="Proteomes" id="UP000053257"/>
    </source>
</evidence>
<dbReference type="EMBL" id="KN840559">
    <property type="protein sequence ID" value="KIP04903.1"/>
    <property type="molecule type" value="Genomic_DNA"/>
</dbReference>
<evidence type="ECO:0000313" key="2">
    <source>
        <dbReference type="EMBL" id="KIP04903.1"/>
    </source>
</evidence>
<keyword evidence="3" id="KW-1185">Reference proteome</keyword>
<name>A0A0C3PGL6_PHLG1</name>
<proteinExistence type="predicted"/>
<dbReference type="HOGENOM" id="CLU_1907435_0_0_1"/>
<sequence length="133" mass="14815">MPPSEAYLRVVLAVLCGERTIARRPDELEAHTHSRMPRKLPEAPTRSRPRSRSTYTSGGKSVSLWTAAAAAQVAKRARPPRQRAFASRTKSGEEIQRRFDIWACVCPRTATVVPVHLERCARRAGKHPLPLPG</sequence>
<reference evidence="2 3" key="1">
    <citation type="journal article" date="2014" name="PLoS Genet.">
        <title>Analysis of the Phlebiopsis gigantea genome, transcriptome and secretome provides insight into its pioneer colonization strategies of wood.</title>
        <authorList>
            <person name="Hori C."/>
            <person name="Ishida T."/>
            <person name="Igarashi K."/>
            <person name="Samejima M."/>
            <person name="Suzuki H."/>
            <person name="Master E."/>
            <person name="Ferreira P."/>
            <person name="Ruiz-Duenas F.J."/>
            <person name="Held B."/>
            <person name="Canessa P."/>
            <person name="Larrondo L.F."/>
            <person name="Schmoll M."/>
            <person name="Druzhinina I.S."/>
            <person name="Kubicek C.P."/>
            <person name="Gaskell J.A."/>
            <person name="Kersten P."/>
            <person name="St John F."/>
            <person name="Glasner J."/>
            <person name="Sabat G."/>
            <person name="Splinter BonDurant S."/>
            <person name="Syed K."/>
            <person name="Yadav J."/>
            <person name="Mgbeahuruike A.C."/>
            <person name="Kovalchuk A."/>
            <person name="Asiegbu F.O."/>
            <person name="Lackner G."/>
            <person name="Hoffmeister D."/>
            <person name="Rencoret J."/>
            <person name="Gutierrez A."/>
            <person name="Sun H."/>
            <person name="Lindquist E."/>
            <person name="Barry K."/>
            <person name="Riley R."/>
            <person name="Grigoriev I.V."/>
            <person name="Henrissat B."/>
            <person name="Kues U."/>
            <person name="Berka R.M."/>
            <person name="Martinez A.T."/>
            <person name="Covert S.F."/>
            <person name="Blanchette R.A."/>
            <person name="Cullen D."/>
        </authorList>
    </citation>
    <scope>NUCLEOTIDE SEQUENCE [LARGE SCALE GENOMIC DNA]</scope>
    <source>
        <strain evidence="2 3">11061_1 CR5-6</strain>
    </source>
</reference>
<protein>
    <submittedName>
        <fullName evidence="2">Uncharacterized protein</fullName>
    </submittedName>
</protein>
<gene>
    <name evidence="2" type="ORF">PHLGIDRAFT_177935</name>
</gene>